<dbReference type="AlphaFoldDB" id="A0A2N2E1F2"/>
<keyword evidence="1" id="KW-1133">Transmembrane helix</keyword>
<comment type="caution">
    <text evidence="2">The sequence shown here is derived from an EMBL/GenBank/DDBJ whole genome shotgun (WGS) entry which is preliminary data.</text>
</comment>
<reference evidence="2 3" key="1">
    <citation type="journal article" date="2017" name="ISME J.">
        <title>Potential for microbial H2 and metal transformations associated with novel bacteria and archaea in deep terrestrial subsurface sediments.</title>
        <authorList>
            <person name="Hernsdorf A.W."/>
            <person name="Amano Y."/>
            <person name="Miyakawa K."/>
            <person name="Ise K."/>
            <person name="Suzuki Y."/>
            <person name="Anantharaman K."/>
            <person name="Probst A."/>
            <person name="Burstein D."/>
            <person name="Thomas B.C."/>
            <person name="Banfield J.F."/>
        </authorList>
    </citation>
    <scope>NUCLEOTIDE SEQUENCE [LARGE SCALE GENOMIC DNA]</scope>
    <source>
        <strain evidence="2">HGW-Falkowbacteria-2</strain>
    </source>
</reference>
<keyword evidence="1" id="KW-0812">Transmembrane</keyword>
<dbReference type="Proteomes" id="UP000233325">
    <property type="component" value="Unassembled WGS sequence"/>
</dbReference>
<dbReference type="EMBL" id="PHAH01000015">
    <property type="protein sequence ID" value="PKM88560.1"/>
    <property type="molecule type" value="Genomic_DNA"/>
</dbReference>
<protein>
    <submittedName>
        <fullName evidence="2">DUF1294 domain-containing protein</fullName>
    </submittedName>
</protein>
<organism evidence="2 3">
    <name type="scientific">Candidatus Falkowbacteria bacterium HGW-Falkowbacteria-2</name>
    <dbReference type="NCBI Taxonomy" id="2013769"/>
    <lineage>
        <taxon>Bacteria</taxon>
        <taxon>Candidatus Falkowiibacteriota</taxon>
    </lineage>
</organism>
<gene>
    <name evidence="2" type="ORF">CVU83_01490</name>
</gene>
<sequence>MNIPLPLLIILIVLALINITAFIVMMIDKGRSRQPGLRRVSEGQIFFMASLFGGLGVYAGMMAFRHKTKKWYFVLGVPLLILENAALAYFLYLLILERF</sequence>
<evidence type="ECO:0000313" key="2">
    <source>
        <dbReference type="EMBL" id="PKM88560.1"/>
    </source>
</evidence>
<name>A0A2N2E1F2_9BACT</name>
<dbReference type="Pfam" id="PF06961">
    <property type="entry name" value="DUF1294"/>
    <property type="match status" value="1"/>
</dbReference>
<evidence type="ECO:0000313" key="3">
    <source>
        <dbReference type="Proteomes" id="UP000233325"/>
    </source>
</evidence>
<proteinExistence type="predicted"/>
<feature type="transmembrane region" description="Helical" evidence="1">
    <location>
        <begin position="45"/>
        <end position="65"/>
    </location>
</feature>
<accession>A0A2N2E1F2</accession>
<keyword evidence="1" id="KW-0472">Membrane</keyword>
<feature type="transmembrane region" description="Helical" evidence="1">
    <location>
        <begin position="71"/>
        <end position="95"/>
    </location>
</feature>
<evidence type="ECO:0000256" key="1">
    <source>
        <dbReference type="SAM" id="Phobius"/>
    </source>
</evidence>
<dbReference type="InterPro" id="IPR010718">
    <property type="entry name" value="DUF1294"/>
</dbReference>
<feature type="transmembrane region" description="Helical" evidence="1">
    <location>
        <begin position="6"/>
        <end position="24"/>
    </location>
</feature>